<comment type="caution">
    <text evidence="3">The sequence shown here is derived from an EMBL/GenBank/DDBJ whole genome shotgun (WGS) entry which is preliminary data.</text>
</comment>
<dbReference type="InterPro" id="IPR012347">
    <property type="entry name" value="Ferritin-like"/>
</dbReference>
<dbReference type="PANTHER" id="PTHR36933">
    <property type="entry name" value="SLL0788 PROTEIN"/>
    <property type="match status" value="1"/>
</dbReference>
<dbReference type="AlphaFoldDB" id="A0A5R9QCR3"/>
<proteinExistence type="predicted"/>
<dbReference type="Pfam" id="PF03713">
    <property type="entry name" value="DUF305"/>
    <property type="match status" value="1"/>
</dbReference>
<keyword evidence="1" id="KW-0732">Signal</keyword>
<reference evidence="3 4" key="1">
    <citation type="journal article" date="2017" name="Eur. J. Clin. Microbiol. Infect. Dis.">
        <title>Uncommonly isolated clinical Pseudomonas: identification and phylogenetic assignation.</title>
        <authorList>
            <person name="Mulet M."/>
            <person name="Gomila M."/>
            <person name="Ramirez A."/>
            <person name="Cardew S."/>
            <person name="Moore E.R."/>
            <person name="Lalucat J."/>
            <person name="Garcia-Valdes E."/>
        </authorList>
    </citation>
    <scope>NUCLEOTIDE SEQUENCE [LARGE SCALE GENOMIC DNA]</scope>
    <source>
        <strain evidence="3 4">SD129</strain>
    </source>
</reference>
<evidence type="ECO:0000259" key="2">
    <source>
        <dbReference type="Pfam" id="PF03713"/>
    </source>
</evidence>
<dbReference type="PANTHER" id="PTHR36933:SF1">
    <property type="entry name" value="SLL0788 PROTEIN"/>
    <property type="match status" value="1"/>
</dbReference>
<sequence>MKRFVVGTLACIMGSVALANEAPHAHDHGPGSHAAGPATEAYMKSMQAMHDDMHDAILATDPDVAFASGMLAHHEGAIEMARIQLQYGKDPEMRALAEAVIAAQEQEADQLRAWLKAHSAK</sequence>
<keyword evidence="4" id="KW-1185">Reference proteome</keyword>
<evidence type="ECO:0000256" key="1">
    <source>
        <dbReference type="SAM" id="SignalP"/>
    </source>
</evidence>
<evidence type="ECO:0000313" key="3">
    <source>
        <dbReference type="EMBL" id="TLX62750.1"/>
    </source>
</evidence>
<evidence type="ECO:0000313" key="4">
    <source>
        <dbReference type="Proteomes" id="UP000306753"/>
    </source>
</evidence>
<feature type="signal peptide" evidence="1">
    <location>
        <begin position="1"/>
        <end position="19"/>
    </location>
</feature>
<dbReference type="Proteomes" id="UP000306753">
    <property type="component" value="Unassembled WGS sequence"/>
</dbReference>
<feature type="chain" id="PRO_5024295923" evidence="1">
    <location>
        <begin position="20"/>
        <end position="121"/>
    </location>
</feature>
<dbReference type="EMBL" id="QLAG01000018">
    <property type="protein sequence ID" value="TLX62750.1"/>
    <property type="molecule type" value="Genomic_DNA"/>
</dbReference>
<dbReference type="Gene3D" id="1.20.1260.10">
    <property type="match status" value="1"/>
</dbReference>
<organism evidence="3 4">
    <name type="scientific">Stutzerimonas nosocomialis</name>
    <dbReference type="NCBI Taxonomy" id="1056496"/>
    <lineage>
        <taxon>Bacteria</taxon>
        <taxon>Pseudomonadati</taxon>
        <taxon>Pseudomonadota</taxon>
        <taxon>Gammaproteobacteria</taxon>
        <taxon>Pseudomonadales</taxon>
        <taxon>Pseudomonadaceae</taxon>
        <taxon>Stutzerimonas</taxon>
    </lineage>
</organism>
<name>A0A5R9QCR3_9GAMM</name>
<feature type="domain" description="DUF305" evidence="2">
    <location>
        <begin position="32"/>
        <end position="115"/>
    </location>
</feature>
<protein>
    <submittedName>
        <fullName evidence="3">DUF305 domain-containing protein</fullName>
    </submittedName>
</protein>
<gene>
    <name evidence="3" type="ORF">DN820_14805</name>
</gene>
<dbReference type="InterPro" id="IPR005183">
    <property type="entry name" value="DUF305_CopM-like"/>
</dbReference>
<accession>A0A5R9QCR3</accession>